<dbReference type="RefSeq" id="WP_083891038.1">
    <property type="nucleotide sequence ID" value="NZ_BAABIH010000001.1"/>
</dbReference>
<feature type="transmembrane region" description="Helical" evidence="2">
    <location>
        <begin position="7"/>
        <end position="24"/>
    </location>
</feature>
<keyword evidence="2" id="KW-0472">Membrane</keyword>
<evidence type="ECO:0000256" key="1">
    <source>
        <dbReference type="SAM" id="MobiDB-lite"/>
    </source>
</evidence>
<evidence type="ECO:0000313" key="4">
    <source>
        <dbReference type="Proteomes" id="UP000326702"/>
    </source>
</evidence>
<name>A0A5P9Q713_9MICO</name>
<accession>A0A5P9Q713</accession>
<reference evidence="3 4" key="1">
    <citation type="submission" date="2019-10" db="EMBL/GenBank/DDBJ databases">
        <title>Genome sequence of Luteimicrobium xylanilyticum HY-24.</title>
        <authorList>
            <person name="Kim D.Y."/>
            <person name="Park H.-Y."/>
        </authorList>
    </citation>
    <scope>NUCLEOTIDE SEQUENCE [LARGE SCALE GENOMIC DNA]</scope>
    <source>
        <strain evidence="3 4">HY-24</strain>
    </source>
</reference>
<feature type="region of interest" description="Disordered" evidence="1">
    <location>
        <begin position="64"/>
        <end position="116"/>
    </location>
</feature>
<dbReference type="AlphaFoldDB" id="A0A5P9Q713"/>
<dbReference type="EMBL" id="CP045529">
    <property type="protein sequence ID" value="QFU97204.1"/>
    <property type="molecule type" value="Genomic_DNA"/>
</dbReference>
<sequence>MPLVVYTLIRLALIAVAWVVLWLAGLSGPIAFAAAVLIGLMVSYLAFRGPRDAAARWLADRAARRRAAKGPRASGIEDDADVEDRAVDAATSPGPDRAPSGGPGDPDDVRTPDDRP</sequence>
<evidence type="ECO:0000256" key="2">
    <source>
        <dbReference type="SAM" id="Phobius"/>
    </source>
</evidence>
<keyword evidence="4" id="KW-1185">Reference proteome</keyword>
<proteinExistence type="predicted"/>
<evidence type="ECO:0000313" key="3">
    <source>
        <dbReference type="EMBL" id="QFU97204.1"/>
    </source>
</evidence>
<gene>
    <name evidence="3" type="ORF">KDY119_00698</name>
</gene>
<keyword evidence="2" id="KW-1133">Transmembrane helix</keyword>
<organism evidence="3 4">
    <name type="scientific">Luteimicrobium xylanilyticum</name>
    <dbReference type="NCBI Taxonomy" id="1133546"/>
    <lineage>
        <taxon>Bacteria</taxon>
        <taxon>Bacillati</taxon>
        <taxon>Actinomycetota</taxon>
        <taxon>Actinomycetes</taxon>
        <taxon>Micrococcales</taxon>
        <taxon>Luteimicrobium</taxon>
    </lineage>
</organism>
<dbReference type="InterPro" id="IPR025323">
    <property type="entry name" value="DUF4229"/>
</dbReference>
<feature type="transmembrane region" description="Helical" evidence="2">
    <location>
        <begin position="30"/>
        <end position="47"/>
    </location>
</feature>
<protein>
    <recommendedName>
        <fullName evidence="5">DUF4229 domain-containing protein</fullName>
    </recommendedName>
</protein>
<evidence type="ECO:0008006" key="5">
    <source>
        <dbReference type="Google" id="ProtNLM"/>
    </source>
</evidence>
<feature type="compositionally biased region" description="Basic and acidic residues" evidence="1">
    <location>
        <begin position="107"/>
        <end position="116"/>
    </location>
</feature>
<keyword evidence="2" id="KW-0812">Transmembrane</keyword>
<dbReference type="Proteomes" id="UP000326702">
    <property type="component" value="Chromosome"/>
</dbReference>
<dbReference type="KEGG" id="lxl:KDY119_00698"/>
<dbReference type="Pfam" id="PF14012">
    <property type="entry name" value="DUF4229"/>
    <property type="match status" value="1"/>
</dbReference>
<dbReference type="OrthoDB" id="5149816at2"/>